<proteinExistence type="predicted"/>
<feature type="transmembrane region" description="Helical" evidence="1">
    <location>
        <begin position="274"/>
        <end position="293"/>
    </location>
</feature>
<keyword evidence="1" id="KW-0472">Membrane</keyword>
<reference evidence="3" key="1">
    <citation type="journal article" date="2019" name="Int. J. Syst. Evol. Microbiol.">
        <title>The Global Catalogue of Microorganisms (GCM) 10K type strain sequencing project: providing services to taxonomists for standard genome sequencing and annotation.</title>
        <authorList>
            <consortium name="The Broad Institute Genomics Platform"/>
            <consortium name="The Broad Institute Genome Sequencing Center for Infectious Disease"/>
            <person name="Wu L."/>
            <person name="Ma J."/>
        </authorList>
    </citation>
    <scope>NUCLEOTIDE SEQUENCE [LARGE SCALE GENOMIC DNA]</scope>
    <source>
        <strain evidence="3">JCM 15933</strain>
    </source>
</reference>
<feature type="transmembrane region" description="Helical" evidence="1">
    <location>
        <begin position="215"/>
        <end position="236"/>
    </location>
</feature>
<feature type="transmembrane region" description="Helical" evidence="1">
    <location>
        <begin position="242"/>
        <end position="262"/>
    </location>
</feature>
<organism evidence="2 3">
    <name type="scientific">Dactylosporangium maewongense</name>
    <dbReference type="NCBI Taxonomy" id="634393"/>
    <lineage>
        <taxon>Bacteria</taxon>
        <taxon>Bacillati</taxon>
        <taxon>Actinomycetota</taxon>
        <taxon>Actinomycetes</taxon>
        <taxon>Micromonosporales</taxon>
        <taxon>Micromonosporaceae</taxon>
        <taxon>Dactylosporangium</taxon>
    </lineage>
</organism>
<dbReference type="EMBL" id="BAAAQD010000029">
    <property type="protein sequence ID" value="GAA1560443.1"/>
    <property type="molecule type" value="Genomic_DNA"/>
</dbReference>
<dbReference type="Proteomes" id="UP001501470">
    <property type="component" value="Unassembled WGS sequence"/>
</dbReference>
<comment type="caution">
    <text evidence="2">The sequence shown here is derived from an EMBL/GenBank/DDBJ whole genome shotgun (WGS) entry which is preliminary data.</text>
</comment>
<sequence>MRPSIVVVGSGSLDRVYKPPLRDVEELPEACQQVGRALALAGCDLVVFSSADDYVEKDVVHGFVSVDGPGRVVVRTPQLARVDFNLSEEQAARVEIEADTADEWEVSYYRSVHLADGLVVIGGGRSTRIAGVLAIAQRIPIFALAGFGGGAAVVRNYLDKSRNDATAEDIVLMGRPWSADRAERLAASLIEQHRRRQAALAASAAAVRRHGRRRVFTALAAAATTLLGLSTVPLTQVGLPRAAALAALLAGPILAAIGGALLRETKDNRPQPEPLWSAVRGLGAGALTTTLYLSSQLLTSPDLDAMTLAGIRPFLLLIALGIASGYTVDKVFARVRHLDVMPTQPFPDINARAAAEPSQQNQ</sequence>
<keyword evidence="3" id="KW-1185">Reference proteome</keyword>
<dbReference type="Gene3D" id="3.40.50.450">
    <property type="match status" value="1"/>
</dbReference>
<protein>
    <submittedName>
        <fullName evidence="2">Uncharacterized protein</fullName>
    </submittedName>
</protein>
<keyword evidence="1" id="KW-1133">Transmembrane helix</keyword>
<keyword evidence="1" id="KW-0812">Transmembrane</keyword>
<evidence type="ECO:0000313" key="3">
    <source>
        <dbReference type="Proteomes" id="UP001501470"/>
    </source>
</evidence>
<gene>
    <name evidence="2" type="ORF">GCM10009827_097120</name>
</gene>
<evidence type="ECO:0000313" key="2">
    <source>
        <dbReference type="EMBL" id="GAA1560443.1"/>
    </source>
</evidence>
<accession>A0ABP4NHB3</accession>
<evidence type="ECO:0000256" key="1">
    <source>
        <dbReference type="SAM" id="Phobius"/>
    </source>
</evidence>
<feature type="transmembrane region" description="Helical" evidence="1">
    <location>
        <begin position="305"/>
        <end position="328"/>
    </location>
</feature>
<name>A0ABP4NHB3_9ACTN</name>